<dbReference type="CDD" id="cd02440">
    <property type="entry name" value="AdoMet_MTases"/>
    <property type="match status" value="1"/>
</dbReference>
<feature type="binding site" evidence="4">
    <location>
        <position position="333"/>
    </location>
    <ligand>
        <name>S-adenosyl-L-methionine</name>
        <dbReference type="ChEBI" id="CHEBI:59789"/>
    </ligand>
</feature>
<dbReference type="InterPro" id="IPR030390">
    <property type="entry name" value="MeTrfase_TrmA_AS"/>
</dbReference>
<dbReference type="Gene3D" id="2.40.50.1070">
    <property type="match status" value="1"/>
</dbReference>
<dbReference type="InterPro" id="IPR029063">
    <property type="entry name" value="SAM-dependent_MTases_sf"/>
</dbReference>
<evidence type="ECO:0000256" key="5">
    <source>
        <dbReference type="PROSITE-ProRule" id="PRU10015"/>
    </source>
</evidence>
<evidence type="ECO:0000313" key="7">
    <source>
        <dbReference type="EMBL" id="HIS67317.1"/>
    </source>
</evidence>
<reference evidence="7" key="1">
    <citation type="submission" date="2020-10" db="EMBL/GenBank/DDBJ databases">
        <authorList>
            <person name="Gilroy R."/>
        </authorList>
    </citation>
    <scope>NUCLEOTIDE SEQUENCE</scope>
    <source>
        <strain evidence="7">ChiHjej10B9-9673</strain>
    </source>
</reference>
<feature type="binding site" evidence="4">
    <location>
        <position position="381"/>
    </location>
    <ligand>
        <name>S-adenosyl-L-methionine</name>
        <dbReference type="ChEBI" id="CHEBI:59789"/>
    </ligand>
</feature>
<keyword evidence="1 4" id="KW-0489">Methyltransferase</keyword>
<dbReference type="InterPro" id="IPR012340">
    <property type="entry name" value="NA-bd_OB-fold"/>
</dbReference>
<dbReference type="Gene3D" id="3.40.50.150">
    <property type="entry name" value="Vaccinia Virus protein VP39"/>
    <property type="match status" value="1"/>
</dbReference>
<feature type="active site" description="Nucleophile" evidence="4">
    <location>
        <position position="408"/>
    </location>
</feature>
<gene>
    <name evidence="7" type="primary">rlmD</name>
    <name evidence="7" type="ORF">IAC18_07110</name>
</gene>
<keyword evidence="2 4" id="KW-0808">Transferase</keyword>
<dbReference type="SUPFAM" id="SSF50249">
    <property type="entry name" value="Nucleic acid-binding proteins"/>
    <property type="match status" value="1"/>
</dbReference>
<dbReference type="GO" id="GO:0070475">
    <property type="term" value="P:rRNA base methylation"/>
    <property type="evidence" value="ECO:0007669"/>
    <property type="project" value="TreeGrafter"/>
</dbReference>
<evidence type="ECO:0000256" key="2">
    <source>
        <dbReference type="ARBA" id="ARBA00022679"/>
    </source>
</evidence>
<dbReference type="InterPro" id="IPR010280">
    <property type="entry name" value="U5_MeTrfase_fam"/>
</dbReference>
<evidence type="ECO:0000256" key="1">
    <source>
        <dbReference type="ARBA" id="ARBA00022603"/>
    </source>
</evidence>
<sequence length="452" mass="49184">MDELRKNEIYEARCEALTSEALGVFRIGGRAVFVRGALPGELWRVRIVKTGRTVVYGRGEELLEPSAERRESPCPAFGRCGGCACLHMSYEAELRFKLRKVNDALRRIGGLELEAEDIIGSDARYGYRNKAVFALGGSAEAPVSGFFRPRTHEVVGVEGCLLQNPRANALAAAVRDWMRARGVAPYDVNSGKGAVRHVFARTARDGSAVCCVVSARGFGRETPSLVEALRAACPELAGVVLCLNKSRCNTVLAGEFRTLWGRAELCDTLCGSEFEIAPQAFYQVNPPQAERLYAIALDFALPEPGGGVFELYCGAGTISLSLARRAKRVVAAEIVPEAVENARANARRNGVENVEFICADAAEAAARYERAGKRPDAVVVDPPRKGMSEEALDRCAAMRPERIVYVSCDCATLARDAKRLAAKGYKAQRARCVDMFPGTGHVETVMLFLREE</sequence>
<dbReference type="Proteomes" id="UP000824001">
    <property type="component" value="Unassembled WGS sequence"/>
</dbReference>
<accession>A0A9D1FE02</accession>
<evidence type="ECO:0000256" key="3">
    <source>
        <dbReference type="ARBA" id="ARBA00022691"/>
    </source>
</evidence>
<comment type="caution">
    <text evidence="7">The sequence shown here is derived from an EMBL/GenBank/DDBJ whole genome shotgun (WGS) entry which is preliminary data.</text>
</comment>
<feature type="active site" evidence="5">
    <location>
        <position position="408"/>
    </location>
</feature>
<dbReference type="Gene3D" id="2.40.50.140">
    <property type="entry name" value="Nucleic acid-binding proteins"/>
    <property type="match status" value="1"/>
</dbReference>
<proteinExistence type="inferred from homology"/>
<name>A0A9D1FE02_9FIRM</name>
<feature type="binding site" evidence="4">
    <location>
        <position position="283"/>
    </location>
    <ligand>
        <name>S-adenosyl-L-methionine</name>
        <dbReference type="ChEBI" id="CHEBI:59789"/>
    </ligand>
</feature>
<dbReference type="GO" id="GO:0070041">
    <property type="term" value="F:rRNA (uridine-C5-)-methyltransferase activity"/>
    <property type="evidence" value="ECO:0007669"/>
    <property type="project" value="TreeGrafter"/>
</dbReference>
<evidence type="ECO:0000256" key="4">
    <source>
        <dbReference type="PROSITE-ProRule" id="PRU01024"/>
    </source>
</evidence>
<evidence type="ECO:0000313" key="8">
    <source>
        <dbReference type="Proteomes" id="UP000824001"/>
    </source>
</evidence>
<dbReference type="PANTHER" id="PTHR11061:SF30">
    <property type="entry name" value="TRNA (URACIL(54)-C(5))-METHYLTRANSFERASE"/>
    <property type="match status" value="1"/>
</dbReference>
<dbReference type="Pfam" id="PF05958">
    <property type="entry name" value="tRNA_U5-meth_tr"/>
    <property type="match status" value="1"/>
</dbReference>
<dbReference type="AlphaFoldDB" id="A0A9D1FE02"/>
<dbReference type="PROSITE" id="PS51687">
    <property type="entry name" value="SAM_MT_RNA_M5U"/>
    <property type="match status" value="1"/>
</dbReference>
<dbReference type="SUPFAM" id="SSF53335">
    <property type="entry name" value="S-adenosyl-L-methionine-dependent methyltransferases"/>
    <property type="match status" value="1"/>
</dbReference>
<keyword evidence="3 4" id="KW-0949">S-adenosyl-L-methionine</keyword>
<feature type="domain" description="TRAM" evidence="6">
    <location>
        <begin position="1"/>
        <end position="61"/>
    </location>
</feature>
<evidence type="ECO:0000259" key="6">
    <source>
        <dbReference type="PROSITE" id="PS50926"/>
    </source>
</evidence>
<dbReference type="NCBIfam" id="TIGR00479">
    <property type="entry name" value="rumA"/>
    <property type="match status" value="1"/>
</dbReference>
<dbReference type="InterPro" id="IPR002792">
    <property type="entry name" value="TRAM_dom"/>
</dbReference>
<reference evidence="7" key="2">
    <citation type="journal article" date="2021" name="PeerJ">
        <title>Extensive microbial diversity within the chicken gut microbiome revealed by metagenomics and culture.</title>
        <authorList>
            <person name="Gilroy R."/>
            <person name="Ravi A."/>
            <person name="Getino M."/>
            <person name="Pursley I."/>
            <person name="Horton D.L."/>
            <person name="Alikhan N.F."/>
            <person name="Baker D."/>
            <person name="Gharbi K."/>
            <person name="Hall N."/>
            <person name="Watson M."/>
            <person name="Adriaenssens E.M."/>
            <person name="Foster-Nyarko E."/>
            <person name="Jarju S."/>
            <person name="Secka A."/>
            <person name="Antonio M."/>
            <person name="Oren A."/>
            <person name="Chaudhuri R.R."/>
            <person name="La Ragione R."/>
            <person name="Hildebrand F."/>
            <person name="Pallen M.J."/>
        </authorList>
    </citation>
    <scope>NUCLEOTIDE SEQUENCE</scope>
    <source>
        <strain evidence="7">ChiHjej10B9-9673</strain>
    </source>
</reference>
<dbReference type="PANTHER" id="PTHR11061">
    <property type="entry name" value="RNA M5U METHYLTRANSFERASE"/>
    <property type="match status" value="1"/>
</dbReference>
<protein>
    <submittedName>
        <fullName evidence="7">23S rRNA (Uracil(1939)-C(5))-methyltransferase RlmD</fullName>
        <ecNumber evidence="7">2.1.1.190</ecNumber>
    </submittedName>
</protein>
<organism evidence="7 8">
    <name type="scientific">Candidatus Scatomorpha merdipullorum</name>
    <dbReference type="NCBI Taxonomy" id="2840927"/>
    <lineage>
        <taxon>Bacteria</taxon>
        <taxon>Bacillati</taxon>
        <taxon>Bacillota</taxon>
        <taxon>Clostridia</taxon>
        <taxon>Eubacteriales</taxon>
        <taxon>Candidatus Scatomorpha</taxon>
    </lineage>
</organism>
<comment type="similarity">
    <text evidence="4">Belongs to the class I-like SAM-binding methyltransferase superfamily. RNA M5U methyltransferase family.</text>
</comment>
<dbReference type="PROSITE" id="PS01230">
    <property type="entry name" value="TRMA_1"/>
    <property type="match status" value="1"/>
</dbReference>
<dbReference type="PROSITE" id="PS50926">
    <property type="entry name" value="TRAM"/>
    <property type="match status" value="1"/>
</dbReference>
<dbReference type="FunFam" id="3.40.50.150:FF:000009">
    <property type="entry name" value="23S rRNA (Uracil(1939)-C(5))-methyltransferase RlmD"/>
    <property type="match status" value="1"/>
</dbReference>
<dbReference type="EMBL" id="DVJK01000199">
    <property type="protein sequence ID" value="HIS67317.1"/>
    <property type="molecule type" value="Genomic_DNA"/>
</dbReference>
<dbReference type="EC" id="2.1.1.190" evidence="7"/>
<feature type="binding site" evidence="4">
    <location>
        <position position="312"/>
    </location>
    <ligand>
        <name>S-adenosyl-L-methionine</name>
        <dbReference type="ChEBI" id="CHEBI:59789"/>
    </ligand>
</feature>